<dbReference type="AlphaFoldDB" id="A0A8B8Q4C8"/>
<accession>A0A8B8Q4C8</accession>
<dbReference type="InterPro" id="IPR052437">
    <property type="entry name" value="Pectin_Meth_Modulator"/>
</dbReference>
<evidence type="ECO:0000256" key="4">
    <source>
        <dbReference type="ARBA" id="ARBA00022729"/>
    </source>
</evidence>
<evidence type="ECO:0000259" key="7">
    <source>
        <dbReference type="Pfam" id="PF04862"/>
    </source>
</evidence>
<dbReference type="GeneID" id="115749330"/>
<evidence type="ECO:0000256" key="5">
    <source>
        <dbReference type="ARBA" id="ARBA00023180"/>
    </source>
</evidence>
<dbReference type="RefSeq" id="XP_030541946.1">
    <property type="nucleotide sequence ID" value="XM_030686086.1"/>
</dbReference>
<comment type="subcellular location">
    <subcellularLocation>
        <location evidence="1">Cell envelope</location>
    </subcellularLocation>
    <subcellularLocation>
        <location evidence="2">Secreted</location>
    </subcellularLocation>
</comment>
<evidence type="ECO:0000256" key="6">
    <source>
        <dbReference type="SAM" id="SignalP"/>
    </source>
</evidence>
<sequence>MALHMLLLLNFLVAISSSTASDLLQNSDFESPPTGITASNATTPVLLMESNNIPSRSFGGIVFHVTSGLDVSLPDNSHGILLGRGGKINQMFRGDGETTDYVLTFTLAPGNEACPHNFTASEHQMILTLWFYKSSETCRVRCVTDESTDKNNIMLSNNGFEVGPAFLGNSNQGILLQEEPDQERLESLLQQWLTGSG</sequence>
<evidence type="ECO:0000256" key="2">
    <source>
        <dbReference type="ARBA" id="ARBA00004613"/>
    </source>
</evidence>
<organism evidence="8 9">
    <name type="scientific">Rhodamnia argentea</name>
    <dbReference type="NCBI Taxonomy" id="178133"/>
    <lineage>
        <taxon>Eukaryota</taxon>
        <taxon>Viridiplantae</taxon>
        <taxon>Streptophyta</taxon>
        <taxon>Embryophyta</taxon>
        <taxon>Tracheophyta</taxon>
        <taxon>Spermatophyta</taxon>
        <taxon>Magnoliopsida</taxon>
        <taxon>eudicotyledons</taxon>
        <taxon>Gunneridae</taxon>
        <taxon>Pentapetalae</taxon>
        <taxon>rosids</taxon>
        <taxon>malvids</taxon>
        <taxon>Myrtales</taxon>
        <taxon>Myrtaceae</taxon>
        <taxon>Myrtoideae</taxon>
        <taxon>Myrteae</taxon>
        <taxon>Australasian group</taxon>
        <taxon>Rhodamnia</taxon>
    </lineage>
</organism>
<dbReference type="InterPro" id="IPR006946">
    <property type="entry name" value="DGR2-like_dom"/>
</dbReference>
<dbReference type="Proteomes" id="UP000827889">
    <property type="component" value="Chromosome 6"/>
</dbReference>
<keyword evidence="3" id="KW-0964">Secreted</keyword>
<evidence type="ECO:0000256" key="1">
    <source>
        <dbReference type="ARBA" id="ARBA00004196"/>
    </source>
</evidence>
<dbReference type="PANTHER" id="PTHR31265">
    <property type="entry name" value="OS02G0527500 PROTEIN-RELATED"/>
    <property type="match status" value="1"/>
</dbReference>
<protein>
    <submittedName>
        <fullName evidence="9">Uncharacterized protein LOC115749330</fullName>
    </submittedName>
</protein>
<keyword evidence="4 6" id="KW-0732">Signal</keyword>
<feature type="domain" description="DUF642" evidence="7">
    <location>
        <begin position="22"/>
        <end position="116"/>
    </location>
</feature>
<dbReference type="OrthoDB" id="1895088at2759"/>
<name>A0A8B8Q4C8_9MYRT</name>
<dbReference type="GO" id="GO:0005576">
    <property type="term" value="C:extracellular region"/>
    <property type="evidence" value="ECO:0007669"/>
    <property type="project" value="UniProtKB-SubCell"/>
</dbReference>
<gene>
    <name evidence="9" type="primary">LOC115749330</name>
</gene>
<evidence type="ECO:0000256" key="3">
    <source>
        <dbReference type="ARBA" id="ARBA00022525"/>
    </source>
</evidence>
<dbReference type="Pfam" id="PF04862">
    <property type="entry name" value="DUF642"/>
    <property type="match status" value="1"/>
</dbReference>
<evidence type="ECO:0000313" key="9">
    <source>
        <dbReference type="RefSeq" id="XP_030541946.1"/>
    </source>
</evidence>
<keyword evidence="8" id="KW-1185">Reference proteome</keyword>
<dbReference type="PANTHER" id="PTHR31265:SF28">
    <property type="entry name" value="EMB|CAB87702.1"/>
    <property type="match status" value="1"/>
</dbReference>
<dbReference type="KEGG" id="rarg:115749330"/>
<feature type="signal peptide" evidence="6">
    <location>
        <begin position="1"/>
        <end position="20"/>
    </location>
</feature>
<reference evidence="9" key="1">
    <citation type="submission" date="2025-08" db="UniProtKB">
        <authorList>
            <consortium name="RefSeq"/>
        </authorList>
    </citation>
    <scope>IDENTIFICATION</scope>
    <source>
        <tissue evidence="9">Leaf</tissue>
    </source>
</reference>
<evidence type="ECO:0000313" key="8">
    <source>
        <dbReference type="Proteomes" id="UP000827889"/>
    </source>
</evidence>
<feature type="chain" id="PRO_5034130028" evidence="6">
    <location>
        <begin position="21"/>
        <end position="197"/>
    </location>
</feature>
<keyword evidence="5" id="KW-0325">Glycoprotein</keyword>
<proteinExistence type="predicted"/>